<dbReference type="Pfam" id="PF10988">
    <property type="entry name" value="DUF2807"/>
    <property type="match status" value="1"/>
</dbReference>
<dbReference type="AlphaFoldDB" id="A0A1M6V8F6"/>
<dbReference type="PROSITE" id="PS51257">
    <property type="entry name" value="PROKAR_LIPOPROTEIN"/>
    <property type="match status" value="1"/>
</dbReference>
<evidence type="ECO:0000313" key="3">
    <source>
        <dbReference type="Proteomes" id="UP000183947"/>
    </source>
</evidence>
<evidence type="ECO:0000313" key="2">
    <source>
        <dbReference type="EMBL" id="SHK77777.1"/>
    </source>
</evidence>
<reference evidence="3" key="1">
    <citation type="submission" date="2016-11" db="EMBL/GenBank/DDBJ databases">
        <authorList>
            <person name="Varghese N."/>
            <person name="Submissions S."/>
        </authorList>
    </citation>
    <scope>NUCLEOTIDE SEQUENCE [LARGE SCALE GENOMIC DNA]</scope>
    <source>
        <strain evidence="3">DSM 18569</strain>
    </source>
</reference>
<protein>
    <submittedName>
        <fullName evidence="2">Putative auto-transporter adhesin, head GIN domain</fullName>
    </submittedName>
</protein>
<dbReference type="Gene3D" id="2.160.20.120">
    <property type="match status" value="1"/>
</dbReference>
<keyword evidence="3" id="KW-1185">Reference proteome</keyword>
<name>A0A1M6V8F6_9BACT</name>
<proteinExistence type="predicted"/>
<accession>A0A1M6V8F6</accession>
<feature type="domain" description="Putative auto-transporter adhesin head GIN" evidence="1">
    <location>
        <begin position="54"/>
        <end position="240"/>
    </location>
</feature>
<gene>
    <name evidence="2" type="ORF">SAMN02746009_01533</name>
</gene>
<dbReference type="EMBL" id="FRAS01000006">
    <property type="protein sequence ID" value="SHK77777.1"/>
    <property type="molecule type" value="Genomic_DNA"/>
</dbReference>
<dbReference type="InterPro" id="IPR021255">
    <property type="entry name" value="DUF2807"/>
</dbReference>
<sequence length="257" mass="28565">MFRSTFGLQVTSPRRVLRAALPLGLILGLSASCQSNDCLKSAGAETMERRELPAFQDITVNDNVSVTLVQDTETYAEVRTGANLQPDLKLDVRGNRLYITNESRCNWSRSYDVVHEVVLHLPGFTDMDHLGQGTIRTRGQFRADTAYIHMTGTGDYDLDLRSNYLWLDQYELGDYRLRGTTDQLLLTGGGLGRFFATDMRARACYLSLSLYADNDIYVNASQYLQGSHAGGATIYYSGNPTFAGVQITGKGKFVKLD</sequence>
<dbReference type="Proteomes" id="UP000183947">
    <property type="component" value="Unassembled WGS sequence"/>
</dbReference>
<dbReference type="STRING" id="1121959.SAMN02746009_01533"/>
<organism evidence="2 3">
    <name type="scientific">Hymenobacter psychrotolerans DSM 18569</name>
    <dbReference type="NCBI Taxonomy" id="1121959"/>
    <lineage>
        <taxon>Bacteria</taxon>
        <taxon>Pseudomonadati</taxon>
        <taxon>Bacteroidota</taxon>
        <taxon>Cytophagia</taxon>
        <taxon>Cytophagales</taxon>
        <taxon>Hymenobacteraceae</taxon>
        <taxon>Hymenobacter</taxon>
    </lineage>
</organism>
<evidence type="ECO:0000259" key="1">
    <source>
        <dbReference type="Pfam" id="PF10988"/>
    </source>
</evidence>